<keyword evidence="3" id="KW-1185">Reference proteome</keyword>
<name>A0A2T0KGK5_9ACTN</name>
<evidence type="ECO:0000313" key="3">
    <source>
        <dbReference type="Proteomes" id="UP000239415"/>
    </source>
</evidence>
<feature type="signal peptide" evidence="1">
    <location>
        <begin position="1"/>
        <end position="27"/>
    </location>
</feature>
<reference evidence="2 3" key="1">
    <citation type="submission" date="2018-03" db="EMBL/GenBank/DDBJ databases">
        <title>Genomic Encyclopedia of Archaeal and Bacterial Type Strains, Phase II (KMG-II): from individual species to whole genera.</title>
        <authorList>
            <person name="Goeker M."/>
        </authorList>
    </citation>
    <scope>NUCLEOTIDE SEQUENCE [LARGE SCALE GENOMIC DNA]</scope>
    <source>
        <strain evidence="2 3">DSM 43146</strain>
    </source>
</reference>
<sequence length="163" mass="17610">MRITRCLAAAVLAAAGAAALTGSPAWADNSCSEPQEIEFETPGYNTDLRVRICLYHGSPTRGAYANVSWGNGGDATADGRRKFDELVIHYELRQNTGVMAHGQCDLATRVNSDEDDVFTCESAYRESSTKGGWHAIGYIIYNVDRDGAGQMRIDLSGSPTVED</sequence>
<evidence type="ECO:0000256" key="1">
    <source>
        <dbReference type="SAM" id="SignalP"/>
    </source>
</evidence>
<evidence type="ECO:0008006" key="4">
    <source>
        <dbReference type="Google" id="ProtNLM"/>
    </source>
</evidence>
<keyword evidence="1" id="KW-0732">Signal</keyword>
<proteinExistence type="predicted"/>
<dbReference type="EMBL" id="PVMZ01000004">
    <property type="protein sequence ID" value="PRX22561.1"/>
    <property type="molecule type" value="Genomic_DNA"/>
</dbReference>
<organism evidence="2 3">
    <name type="scientific">Actinoplanes italicus</name>
    <dbReference type="NCBI Taxonomy" id="113567"/>
    <lineage>
        <taxon>Bacteria</taxon>
        <taxon>Bacillati</taxon>
        <taxon>Actinomycetota</taxon>
        <taxon>Actinomycetes</taxon>
        <taxon>Micromonosporales</taxon>
        <taxon>Micromonosporaceae</taxon>
        <taxon>Actinoplanes</taxon>
    </lineage>
</organism>
<accession>A0A2T0KGK5</accession>
<comment type="caution">
    <text evidence="2">The sequence shown here is derived from an EMBL/GenBank/DDBJ whole genome shotgun (WGS) entry which is preliminary data.</text>
</comment>
<evidence type="ECO:0000313" key="2">
    <source>
        <dbReference type="EMBL" id="PRX22561.1"/>
    </source>
</evidence>
<dbReference type="AlphaFoldDB" id="A0A2T0KGK5"/>
<dbReference type="Proteomes" id="UP000239415">
    <property type="component" value="Unassembled WGS sequence"/>
</dbReference>
<protein>
    <recommendedName>
        <fullName evidence="4">Secreted protein</fullName>
    </recommendedName>
</protein>
<dbReference type="OrthoDB" id="3536544at2"/>
<feature type="chain" id="PRO_5015635551" description="Secreted protein" evidence="1">
    <location>
        <begin position="28"/>
        <end position="163"/>
    </location>
</feature>
<gene>
    <name evidence="2" type="ORF">CLV67_10488</name>
</gene>
<dbReference type="RefSeq" id="WP_106317322.1">
    <property type="nucleotide sequence ID" value="NZ_BOMO01000019.1"/>
</dbReference>